<evidence type="ECO:0000256" key="2">
    <source>
        <dbReference type="ARBA" id="ARBA00022737"/>
    </source>
</evidence>
<dbReference type="AlphaFoldDB" id="A0A9P6JFE1"/>
<dbReference type="Gene3D" id="2.130.10.10">
    <property type="entry name" value="YVTN repeat-like/Quinoprotein amine dehydrogenase"/>
    <property type="match status" value="1"/>
</dbReference>
<keyword evidence="1" id="KW-0853">WD repeat</keyword>
<reference evidence="4" key="1">
    <citation type="journal article" date="2020" name="Fungal Divers.">
        <title>Resolving the Mortierellaceae phylogeny through synthesis of multi-gene phylogenetics and phylogenomics.</title>
        <authorList>
            <person name="Vandepol N."/>
            <person name="Liber J."/>
            <person name="Desiro A."/>
            <person name="Na H."/>
            <person name="Kennedy M."/>
            <person name="Barry K."/>
            <person name="Grigoriev I.V."/>
            <person name="Miller A.N."/>
            <person name="O'Donnell K."/>
            <person name="Stajich J.E."/>
            <person name="Bonito G."/>
        </authorList>
    </citation>
    <scope>NUCLEOTIDE SEQUENCE</scope>
    <source>
        <strain evidence="4">CK1249</strain>
    </source>
</reference>
<proteinExistence type="predicted"/>
<organism evidence="4 5">
    <name type="scientific">Mortierella alpina</name>
    <name type="common">Oleaginous fungus</name>
    <name type="synonym">Mortierella renispora</name>
    <dbReference type="NCBI Taxonomy" id="64518"/>
    <lineage>
        <taxon>Eukaryota</taxon>
        <taxon>Fungi</taxon>
        <taxon>Fungi incertae sedis</taxon>
        <taxon>Mucoromycota</taxon>
        <taxon>Mortierellomycotina</taxon>
        <taxon>Mortierellomycetes</taxon>
        <taxon>Mortierellales</taxon>
        <taxon>Mortierellaceae</taxon>
        <taxon>Mortierella</taxon>
    </lineage>
</organism>
<name>A0A9P6JFE1_MORAP</name>
<dbReference type="Proteomes" id="UP000738359">
    <property type="component" value="Unassembled WGS sequence"/>
</dbReference>
<keyword evidence="2" id="KW-0677">Repeat</keyword>
<dbReference type="InterPro" id="IPR036322">
    <property type="entry name" value="WD40_repeat_dom_sf"/>
</dbReference>
<dbReference type="InterPro" id="IPR050459">
    <property type="entry name" value="WD_repeat_RBAP46/RBAP48/MSI1"/>
</dbReference>
<evidence type="ECO:0000256" key="1">
    <source>
        <dbReference type="ARBA" id="ARBA00022574"/>
    </source>
</evidence>
<accession>A0A9P6JFE1</accession>
<keyword evidence="5" id="KW-1185">Reference proteome</keyword>
<evidence type="ECO:0000313" key="4">
    <source>
        <dbReference type="EMBL" id="KAF9968881.1"/>
    </source>
</evidence>
<comment type="caution">
    <text evidence="4">The sequence shown here is derived from an EMBL/GenBank/DDBJ whole genome shotgun (WGS) entry which is preliminary data.</text>
</comment>
<dbReference type="OrthoDB" id="2426869at2759"/>
<sequence length="699" mass="77070">MASRTADKRTTFEVRNLSTSVLPKELASFLGLGQEASVTESVHNRDPTNQTKSLNVSVNTLDEAMAVFQKHNFTKFGDRFIQLALLPTEIYNSIPLLEVKFRMKMIELKRSAPKFSKFQIYYNELSNARAAAAKMKGAPFKNAGSITGLVPKKPVIKHEDFAPVFWTPPQVQQKTKGSLIGVPTNISAPGKSAMPIVVAHVVKGSVKGSPGSPAGSSAQKGIQGTAAEQRLQKGHKSIAQSEYCLQPGEISPGHIDPRYLRRPRSKWFDSAFISYETLYNLSSRSTQGLVSISTLAWGSQLDISTFRLHYGSSFTPKNTEVLCPVASCLTVEMRQYGDKESAAEVLAIRNSGRMPVSSDALAEGINITARGAIMAMKCLESGHLVTASKSQQGDSDLYVWDMRDSSETAKIATAKLHANHRGNLWFDARGMDVCSVDRVGTIKLYDLTKTVASNQGATPNLDYMSKTDIDMKCNFYSSCISMNGFDSTILVGSAEHAQIARWDSRSPSAPSTTTSCRDKGQLLYGRSTFDPIYGVEWNPNNTNEFMTVHKRTVRVWDARKMDQDSFATFHNLGDVKIRKAAWSPHRTDVIAGLTYEGQVRIWRINKFDGPADPTTLEQEPEPLFLHQANKQVRVISDFAWCPYLEDVISTVSPGTTNEPGSIQGRWGIALNVYAKLGPMPTVANDTLTWDFPLFFIAAS</sequence>
<dbReference type="PANTHER" id="PTHR22850">
    <property type="entry name" value="WD40 REPEAT FAMILY"/>
    <property type="match status" value="1"/>
</dbReference>
<dbReference type="InterPro" id="IPR015943">
    <property type="entry name" value="WD40/YVTN_repeat-like_dom_sf"/>
</dbReference>
<feature type="region of interest" description="Disordered" evidence="3">
    <location>
        <begin position="208"/>
        <end position="231"/>
    </location>
</feature>
<dbReference type="EMBL" id="JAAAHY010000001">
    <property type="protein sequence ID" value="KAF9968881.1"/>
    <property type="molecule type" value="Genomic_DNA"/>
</dbReference>
<dbReference type="SUPFAM" id="SSF50978">
    <property type="entry name" value="WD40 repeat-like"/>
    <property type="match status" value="1"/>
</dbReference>
<protein>
    <submittedName>
        <fullName evidence="4">Uncharacterized protein</fullName>
    </submittedName>
</protein>
<evidence type="ECO:0000256" key="3">
    <source>
        <dbReference type="SAM" id="MobiDB-lite"/>
    </source>
</evidence>
<evidence type="ECO:0000313" key="5">
    <source>
        <dbReference type="Proteomes" id="UP000738359"/>
    </source>
</evidence>
<feature type="compositionally biased region" description="Low complexity" evidence="3">
    <location>
        <begin position="208"/>
        <end position="221"/>
    </location>
</feature>
<gene>
    <name evidence="4" type="ORF">BGZ70_000025</name>
</gene>